<dbReference type="PANTHER" id="PTHR33127">
    <property type="entry name" value="TRANSMEMBRANE PROTEIN"/>
    <property type="match status" value="1"/>
</dbReference>
<dbReference type="InterPro" id="IPR001810">
    <property type="entry name" value="F-box_dom"/>
</dbReference>
<evidence type="ECO:0000313" key="3">
    <source>
        <dbReference type="Proteomes" id="UP000275267"/>
    </source>
</evidence>
<dbReference type="SUPFAM" id="SSF50965">
    <property type="entry name" value="Galactose oxidase, central domain"/>
    <property type="match status" value="1"/>
</dbReference>
<accession>A0A3L6SY01</accession>
<organism evidence="2 3">
    <name type="scientific">Panicum miliaceum</name>
    <name type="common">Proso millet</name>
    <name type="synonym">Broomcorn millet</name>
    <dbReference type="NCBI Taxonomy" id="4540"/>
    <lineage>
        <taxon>Eukaryota</taxon>
        <taxon>Viridiplantae</taxon>
        <taxon>Streptophyta</taxon>
        <taxon>Embryophyta</taxon>
        <taxon>Tracheophyta</taxon>
        <taxon>Spermatophyta</taxon>
        <taxon>Magnoliopsida</taxon>
        <taxon>Liliopsida</taxon>
        <taxon>Poales</taxon>
        <taxon>Poaceae</taxon>
        <taxon>PACMAD clade</taxon>
        <taxon>Panicoideae</taxon>
        <taxon>Panicodae</taxon>
        <taxon>Paniceae</taxon>
        <taxon>Panicinae</taxon>
        <taxon>Panicum</taxon>
        <taxon>Panicum sect. Panicum</taxon>
    </lineage>
</organism>
<dbReference type="Pfam" id="PF00646">
    <property type="entry name" value="F-box"/>
    <property type="match status" value="1"/>
</dbReference>
<dbReference type="AlphaFoldDB" id="A0A3L6SY01"/>
<name>A0A3L6SY01_PANMI</name>
<proteinExistence type="predicted"/>
<dbReference type="PANTHER" id="PTHR33127:SF97">
    <property type="entry name" value="OS08G0448300 PROTEIN"/>
    <property type="match status" value="1"/>
</dbReference>
<comment type="caution">
    <text evidence="2">The sequence shown here is derived from an EMBL/GenBank/DDBJ whole genome shotgun (WGS) entry which is preliminary data.</text>
</comment>
<evidence type="ECO:0000259" key="1">
    <source>
        <dbReference type="PROSITE" id="PS50181"/>
    </source>
</evidence>
<dbReference type="InterPro" id="IPR005174">
    <property type="entry name" value="KIB1-4_b-propeller"/>
</dbReference>
<dbReference type="Pfam" id="PF03478">
    <property type="entry name" value="Beta-prop_KIB1-4"/>
    <property type="match status" value="1"/>
</dbReference>
<feature type="domain" description="F-box" evidence="1">
    <location>
        <begin position="97"/>
        <end position="142"/>
    </location>
</feature>
<dbReference type="Proteomes" id="UP000275267">
    <property type="component" value="Unassembled WGS sequence"/>
</dbReference>
<keyword evidence="3" id="KW-1185">Reference proteome</keyword>
<sequence length="457" mass="52823">MYVSAGMDTLSIVLDASLSCANVGCIPHPSTTRWSHRQRLVESDGDVLLLQFYTHGFYNSEVIDMDIHRLDTSRHVWEKLMSNRARLTLDEDAGQVAALWSNLPIEMVEELAPKISFIDYLNVRRVCKQWSLISKPIQYAKRYPRYPMLMSICSSSAGAFKLFDPIVDKEYTVKSSSLVPSEDYFQTLLFAKDGWVMVIRGQKCIYAVNPFTGDIFDFPELPWLGNNFDGISFSSAPKSIDCIVCSIYKERASNPAHSNHIYVMVWRAGDKQWTVKKIDDDHTPHFRTAYSNPVFYHGEFYCLGTCGNLGIFNLDQMTWRVLAKPEPILNGDPMPGEQYCHLLEFRDNLIAIIRPHDKGPIDMYRLDKFDMVWRKVERLDAQVVYVDNWNAIMMPAPRDICCNRTYMPKFGAYGEGREANHHSGAFYDLKSREYYPNYYGLTERMNSIWVVPNFREQ</sequence>
<reference evidence="3" key="1">
    <citation type="journal article" date="2019" name="Nat. Commun.">
        <title>The genome of broomcorn millet.</title>
        <authorList>
            <person name="Zou C."/>
            <person name="Miki D."/>
            <person name="Li D."/>
            <person name="Tang Q."/>
            <person name="Xiao L."/>
            <person name="Rajput S."/>
            <person name="Deng P."/>
            <person name="Jia W."/>
            <person name="Huang R."/>
            <person name="Zhang M."/>
            <person name="Sun Y."/>
            <person name="Hu J."/>
            <person name="Fu X."/>
            <person name="Schnable P.S."/>
            <person name="Li F."/>
            <person name="Zhang H."/>
            <person name="Feng B."/>
            <person name="Zhu X."/>
            <person name="Liu R."/>
            <person name="Schnable J.C."/>
            <person name="Zhu J.-K."/>
            <person name="Zhang H."/>
        </authorList>
    </citation>
    <scope>NUCLEOTIDE SEQUENCE [LARGE SCALE GENOMIC DNA]</scope>
</reference>
<protein>
    <recommendedName>
        <fullName evidence="1">F-box domain-containing protein</fullName>
    </recommendedName>
</protein>
<dbReference type="EMBL" id="PQIB02000003">
    <property type="protein sequence ID" value="RLN29319.1"/>
    <property type="molecule type" value="Genomic_DNA"/>
</dbReference>
<evidence type="ECO:0000313" key="2">
    <source>
        <dbReference type="EMBL" id="RLN29319.1"/>
    </source>
</evidence>
<dbReference type="OrthoDB" id="679467at2759"/>
<dbReference type="PROSITE" id="PS50181">
    <property type="entry name" value="FBOX"/>
    <property type="match status" value="1"/>
</dbReference>
<gene>
    <name evidence="2" type="ORF">C2845_PM05G10080</name>
</gene>
<dbReference type="InterPro" id="IPR011043">
    <property type="entry name" value="Gal_Oxase/kelch_b-propeller"/>
</dbReference>
<dbReference type="STRING" id="4540.A0A3L6SY01"/>